<organism evidence="1">
    <name type="scientific">Clostridium botulinum (strain Eklund 17B / Type B)</name>
    <dbReference type="NCBI Taxonomy" id="935198"/>
    <lineage>
        <taxon>Bacteria</taxon>
        <taxon>Bacillati</taxon>
        <taxon>Bacillota</taxon>
        <taxon>Clostridia</taxon>
        <taxon>Eubacteriales</taxon>
        <taxon>Clostridiaceae</taxon>
        <taxon>Clostridium</taxon>
    </lineage>
</organism>
<reference evidence="1" key="1">
    <citation type="submission" date="2009-06" db="EMBL/GenBank/DDBJ databases">
        <authorList>
            <consortium name="US DOE Joint Genome Institute (JGI-PGF)"/>
            <person name="Lucas S."/>
            <person name="Copeland A."/>
            <person name="Lapidus A."/>
            <person name="Glavina del Rio T."/>
            <person name="Dalin E."/>
            <person name="Tice H."/>
            <person name="Bruce D."/>
            <person name="Goodwin L."/>
            <person name="Pitluck S."/>
            <person name="Kyrpides N."/>
            <person name="Mavromatis K."/>
            <person name="Ivanova N."/>
            <person name="Saunders E."/>
            <person name="Brettin T."/>
            <person name="Detter J.C."/>
            <person name="Han C."/>
            <person name="Larimer F."/>
            <person name="Land M."/>
            <person name="Hauser L."/>
            <person name="Markowitz V."/>
            <person name="Cheng J.-F."/>
            <person name="Hugenholtz P."/>
            <person name="Woyke T."/>
            <person name="Wu D."/>
            <person name="Gronow S."/>
            <person name="Klenk H.-P."/>
            <person name="Eisen J.A."/>
        </authorList>
    </citation>
    <scope>NUCLEOTIDE SEQUENCE</scope>
    <source>
        <strain evidence="1">Eklund 17B</strain>
    </source>
</reference>
<gene>
    <name evidence="1" type="ordered locus">CLL_A0937</name>
</gene>
<reference evidence="1" key="2">
    <citation type="submission" date="2009-08" db="EMBL/GenBank/DDBJ databases">
        <authorList>
            <person name="Shrivastava S."/>
            <person name="Brinkac L.M."/>
            <person name="Dodson R.J."/>
            <person name="Harkins D.M."/>
            <person name="Durkin A.S."/>
            <person name="Sutton G."/>
        </authorList>
    </citation>
    <scope>NUCLEOTIDE SEQUENCE</scope>
    <source>
        <strain evidence="1">Eklund 17B</strain>
    </source>
</reference>
<dbReference type="HOGENOM" id="CLU_198125_1_0_9"/>
<dbReference type="KEGG" id="cbk:CLL_A0937"/>
<dbReference type="AlphaFoldDB" id="B2TMF0"/>
<name>B2TMF0_CLOBB</name>
<dbReference type="EMBL" id="CP001056">
    <property type="protein sequence ID" value="ACD24088.1"/>
    <property type="molecule type" value="Genomic_DNA"/>
</dbReference>
<evidence type="ECO:0000313" key="1">
    <source>
        <dbReference type="EMBL" id="ACD24088.1"/>
    </source>
</evidence>
<accession>B2TMF0</accession>
<protein>
    <submittedName>
        <fullName evidence="1">Uncharacterized protein</fullName>
    </submittedName>
</protein>
<sequence length="60" mass="7390">MRKKLKLNIKFKGDQVLCARSPFLCLSCKDRNKCERIETYYYPYKYADIKECFKNDERKR</sequence>
<proteinExistence type="predicted"/>